<organism evidence="2 4">
    <name type="scientific">Pectobacterium carotovorum subsp. carotovorum</name>
    <name type="common">Erwinia carotovora subsp. carotovora</name>
    <dbReference type="NCBI Taxonomy" id="555"/>
    <lineage>
        <taxon>Bacteria</taxon>
        <taxon>Pseudomonadati</taxon>
        <taxon>Pseudomonadota</taxon>
        <taxon>Gammaproteobacteria</taxon>
        <taxon>Enterobacterales</taxon>
        <taxon>Pectobacteriaceae</taxon>
        <taxon>Pectobacterium</taxon>
    </lineage>
</organism>
<protein>
    <submittedName>
        <fullName evidence="2">Phage capsid protein</fullName>
    </submittedName>
</protein>
<evidence type="ECO:0000313" key="2">
    <source>
        <dbReference type="EMBL" id="GLV71641.1"/>
    </source>
</evidence>
<reference evidence="2" key="2">
    <citation type="submission" date="2023-02" db="EMBL/GenBank/DDBJ databases">
        <title>Pectobacterium carotovorum subsp. carotovorum NBRC 12380.</title>
        <authorList>
            <person name="Ichikawa N."/>
            <person name="Sato H."/>
            <person name="Tonouchi N."/>
        </authorList>
    </citation>
    <scope>NUCLEOTIDE SEQUENCE</scope>
    <source>
        <strain evidence="2">NBRC 12380</strain>
    </source>
</reference>
<evidence type="ECO:0000313" key="3">
    <source>
        <dbReference type="Proteomes" id="UP001058167"/>
    </source>
</evidence>
<accession>A0AAI9L3P7</accession>
<name>A0AAI9L3P7_PECCC</name>
<comment type="caution">
    <text evidence="2">The sequence shown here is derived from an EMBL/GenBank/DDBJ whole genome shotgun (WGS) entry which is preliminary data.</text>
</comment>
<keyword evidence="3" id="KW-1185">Reference proteome</keyword>
<sequence>MKTDMLTAVLKTIGSTRDEKTRNLIDSALNVMNEKASHNATVSTNNALESFSQAKAAHTENMLKLNDIGAAITHSEKERHNALEESAEADHNWRTRFRELRGVMTPELKAEHGKRVAGRELAEEFTTLIAELEAEKSRAMLAACTSGKAYVNAHLEAFSVYAQSEWTAAMKNISPAMVRAFALRLRELEMRGEEHPHNTLFQELGAHVLTQSHYYTFNMEQEPVISQLNLHRPALTGVDMDLYKSPARQMVMNKELAQKNKTQGAKP</sequence>
<proteinExistence type="predicted"/>
<dbReference type="AlphaFoldDB" id="A0AAI9L3P7"/>
<evidence type="ECO:0000313" key="4">
    <source>
        <dbReference type="Proteomes" id="UP001165145"/>
    </source>
</evidence>
<evidence type="ECO:0000313" key="1">
    <source>
        <dbReference type="EMBL" id="GKX49306.1"/>
    </source>
</evidence>
<dbReference type="Proteomes" id="UP001165145">
    <property type="component" value="Unassembled WGS sequence"/>
</dbReference>
<dbReference type="Proteomes" id="UP001058167">
    <property type="component" value="Unassembled WGS sequence"/>
</dbReference>
<dbReference type="EMBL" id="BSRL01000013">
    <property type="protein sequence ID" value="GLV71641.1"/>
    <property type="molecule type" value="Genomic_DNA"/>
</dbReference>
<dbReference type="RefSeq" id="WP_039516604.1">
    <property type="nucleotide sequence ID" value="NZ_BRCV01000001.1"/>
</dbReference>
<dbReference type="EMBL" id="BRLF01000014">
    <property type="protein sequence ID" value="GKX49306.1"/>
    <property type="molecule type" value="Genomic_DNA"/>
</dbReference>
<reference evidence="1" key="1">
    <citation type="submission" date="2022-06" db="EMBL/GenBank/DDBJ databases">
        <title>Draft genome sequences of Pectobacterium carotovorum subsp. carotovorum str. NBRC12380.</title>
        <authorList>
            <person name="Wakabayashi Y."/>
            <person name="Kojima K."/>
        </authorList>
    </citation>
    <scope>NUCLEOTIDE SEQUENCE</scope>
    <source>
        <strain evidence="1">NBRC 12380</strain>
    </source>
</reference>
<gene>
    <name evidence="2" type="ORF">Pcaca03_40850</name>
    <name evidence="1" type="ORF">SOASR016_40580</name>
</gene>